<dbReference type="InterPro" id="IPR013324">
    <property type="entry name" value="RNA_pol_sigma_r3/r4-like"/>
</dbReference>
<evidence type="ECO:0000313" key="4">
    <source>
        <dbReference type="Proteomes" id="UP000824179"/>
    </source>
</evidence>
<dbReference type="AlphaFoldDB" id="A0A9D1DBV8"/>
<comment type="function">
    <text evidence="2">Might take part in the signal recognition particle (SRP) pathway. This is inferred from the conservation of its genetic proximity to ftsY/ffh. May be a regulatory protein.</text>
</comment>
<gene>
    <name evidence="3" type="ORF">IAB90_00925</name>
</gene>
<name>A0A9D1DBV8_9FIRM</name>
<organism evidence="3 4">
    <name type="scientific">Candidatus Coproplasma stercoripullorum</name>
    <dbReference type="NCBI Taxonomy" id="2840751"/>
    <lineage>
        <taxon>Bacteria</taxon>
        <taxon>Bacillati</taxon>
        <taxon>Bacillota</taxon>
        <taxon>Clostridia</taxon>
        <taxon>Eubacteriales</taxon>
        <taxon>Candidatus Coproplasma</taxon>
    </lineage>
</organism>
<evidence type="ECO:0000256" key="1">
    <source>
        <dbReference type="ARBA" id="ARBA00008720"/>
    </source>
</evidence>
<dbReference type="SUPFAM" id="SSF88659">
    <property type="entry name" value="Sigma3 and sigma4 domains of RNA polymerase sigma factors"/>
    <property type="match status" value="1"/>
</dbReference>
<reference evidence="3" key="1">
    <citation type="submission" date="2020-10" db="EMBL/GenBank/DDBJ databases">
        <authorList>
            <person name="Gilroy R."/>
        </authorList>
    </citation>
    <scope>NUCLEOTIDE SEQUENCE</scope>
    <source>
        <strain evidence="3">ChiW25-3613</strain>
    </source>
</reference>
<protein>
    <submittedName>
        <fullName evidence="3">Uncharacterized protein</fullName>
    </submittedName>
</protein>
<sequence length="138" mass="15285">MADIRFSRLWDVYSPLLTPTQREITDMFFNLDLTVSEIAEQKGISRQGVSECLSSAKKLLEEYESKLSFSRLLRAADMRLALVVRNANGWADDFLASNPQFAGEVSRLKGLLSGDYAAEADALCAKTDAADGKTDKEQ</sequence>
<dbReference type="InterPro" id="IPR036388">
    <property type="entry name" value="WH-like_DNA-bd_sf"/>
</dbReference>
<evidence type="ECO:0000313" key="3">
    <source>
        <dbReference type="EMBL" id="HIR38925.1"/>
    </source>
</evidence>
<dbReference type="EMBL" id="DVHB01000019">
    <property type="protein sequence ID" value="HIR38925.1"/>
    <property type="molecule type" value="Genomic_DNA"/>
</dbReference>
<reference evidence="3" key="2">
    <citation type="journal article" date="2021" name="PeerJ">
        <title>Extensive microbial diversity within the chicken gut microbiome revealed by metagenomics and culture.</title>
        <authorList>
            <person name="Gilroy R."/>
            <person name="Ravi A."/>
            <person name="Getino M."/>
            <person name="Pursley I."/>
            <person name="Horton D.L."/>
            <person name="Alikhan N.F."/>
            <person name="Baker D."/>
            <person name="Gharbi K."/>
            <person name="Hall N."/>
            <person name="Watson M."/>
            <person name="Adriaenssens E.M."/>
            <person name="Foster-Nyarko E."/>
            <person name="Jarju S."/>
            <person name="Secka A."/>
            <person name="Antonio M."/>
            <person name="Oren A."/>
            <person name="Chaudhuri R.R."/>
            <person name="La Ragione R."/>
            <person name="Hildebrand F."/>
            <person name="Pallen M.J."/>
        </authorList>
    </citation>
    <scope>NUCLEOTIDE SEQUENCE</scope>
    <source>
        <strain evidence="3">ChiW25-3613</strain>
    </source>
</reference>
<evidence type="ECO:0000256" key="2">
    <source>
        <dbReference type="ARBA" id="ARBA00024764"/>
    </source>
</evidence>
<dbReference type="PANTHER" id="PTHR40083">
    <property type="entry name" value="UPF0122 PROTEIN CBO2450/CLC_2298"/>
    <property type="match status" value="1"/>
</dbReference>
<dbReference type="InterPro" id="IPR007394">
    <property type="entry name" value="UPF0122"/>
</dbReference>
<comment type="caution">
    <text evidence="3">The sequence shown here is derived from an EMBL/GenBank/DDBJ whole genome shotgun (WGS) entry which is preliminary data.</text>
</comment>
<comment type="similarity">
    <text evidence="1">Belongs to the UPF0122 family.</text>
</comment>
<dbReference type="Proteomes" id="UP000824179">
    <property type="component" value="Unassembled WGS sequence"/>
</dbReference>
<dbReference type="PANTHER" id="PTHR40083:SF1">
    <property type="entry name" value="UPF0122 PROTEIN YLXM"/>
    <property type="match status" value="1"/>
</dbReference>
<dbReference type="Pfam" id="PF04297">
    <property type="entry name" value="UPF0122"/>
    <property type="match status" value="1"/>
</dbReference>
<dbReference type="Gene3D" id="1.10.10.10">
    <property type="entry name" value="Winged helix-like DNA-binding domain superfamily/Winged helix DNA-binding domain"/>
    <property type="match status" value="1"/>
</dbReference>
<proteinExistence type="inferred from homology"/>
<accession>A0A9D1DBV8</accession>